<evidence type="ECO:0000313" key="2">
    <source>
        <dbReference type="EMBL" id="AZV43592.1"/>
    </source>
</evidence>
<organism evidence="2 3">
    <name type="scientific">Peribacillus asahii</name>
    <dbReference type="NCBI Taxonomy" id="228899"/>
    <lineage>
        <taxon>Bacteria</taxon>
        <taxon>Bacillati</taxon>
        <taxon>Bacillota</taxon>
        <taxon>Bacilli</taxon>
        <taxon>Bacillales</taxon>
        <taxon>Bacillaceae</taxon>
        <taxon>Peribacillus</taxon>
    </lineage>
</organism>
<reference evidence="2 3" key="1">
    <citation type="submission" date="2018-01" db="EMBL/GenBank/DDBJ databases">
        <title>Bacillus asahii Genome sequencing and assembly.</title>
        <authorList>
            <person name="Jiang H."/>
            <person name="Feng Y."/>
            <person name="Zhao F."/>
            <person name="Lin X."/>
        </authorList>
    </citation>
    <scope>NUCLEOTIDE SEQUENCE [LARGE SCALE GENOMIC DNA]</scope>
    <source>
        <strain evidence="2 3">OM18</strain>
    </source>
</reference>
<accession>A0A3T0KT19</accession>
<protein>
    <submittedName>
        <fullName evidence="2">Uncharacterized protein</fullName>
    </submittedName>
</protein>
<dbReference type="RefSeq" id="WP_257467323.1">
    <property type="nucleotide sequence ID" value="NZ_CP026095.1"/>
</dbReference>
<keyword evidence="1" id="KW-0472">Membrane</keyword>
<dbReference type="Proteomes" id="UP000283095">
    <property type="component" value="Chromosome"/>
</dbReference>
<dbReference type="KEGG" id="pasa:BAOM_2983"/>
<keyword evidence="1" id="KW-1133">Transmembrane helix</keyword>
<sequence length="43" mass="5230">MNWFDVWSKVKFYGVALNVLLMMWYLAALSFVDRKNKVKKFNK</sequence>
<evidence type="ECO:0000313" key="3">
    <source>
        <dbReference type="Proteomes" id="UP000283095"/>
    </source>
</evidence>
<evidence type="ECO:0000256" key="1">
    <source>
        <dbReference type="SAM" id="Phobius"/>
    </source>
</evidence>
<keyword evidence="1" id="KW-0812">Transmembrane</keyword>
<gene>
    <name evidence="2" type="ORF">BAOM_2983</name>
</gene>
<feature type="transmembrane region" description="Helical" evidence="1">
    <location>
        <begin position="12"/>
        <end position="32"/>
    </location>
</feature>
<dbReference type="AlphaFoldDB" id="A0A3T0KT19"/>
<proteinExistence type="predicted"/>
<dbReference type="EMBL" id="CP026095">
    <property type="protein sequence ID" value="AZV43592.1"/>
    <property type="molecule type" value="Genomic_DNA"/>
</dbReference>
<name>A0A3T0KT19_9BACI</name>